<dbReference type="PROSITE" id="PS00388">
    <property type="entry name" value="PROTEASOME_ALPHA_1"/>
    <property type="match status" value="1"/>
</dbReference>
<evidence type="ECO:0000256" key="2">
    <source>
        <dbReference type="ARBA" id="ARBA00022942"/>
    </source>
</evidence>
<evidence type="ECO:0000313" key="7">
    <source>
        <dbReference type="EnsemblMetazoa" id="Aqu2.1.24901_001"/>
    </source>
</evidence>
<dbReference type="InterPro" id="IPR000426">
    <property type="entry name" value="Proteasome_asu_N"/>
</dbReference>
<keyword evidence="1 5" id="KW-0963">Cytoplasm</keyword>
<dbReference type="Pfam" id="PF00227">
    <property type="entry name" value="Proteasome"/>
    <property type="match status" value="1"/>
</dbReference>
<evidence type="ECO:0000256" key="3">
    <source>
        <dbReference type="ARBA" id="ARBA00023242"/>
    </source>
</evidence>
<reference evidence="8" key="1">
    <citation type="journal article" date="2010" name="Nature">
        <title>The Amphimedon queenslandica genome and the evolution of animal complexity.</title>
        <authorList>
            <person name="Srivastava M."/>
            <person name="Simakov O."/>
            <person name="Chapman J."/>
            <person name="Fahey B."/>
            <person name="Gauthier M.E."/>
            <person name="Mitros T."/>
            <person name="Richards G.S."/>
            <person name="Conaco C."/>
            <person name="Dacre M."/>
            <person name="Hellsten U."/>
            <person name="Larroux C."/>
            <person name="Putnam N.H."/>
            <person name="Stanke M."/>
            <person name="Adamska M."/>
            <person name="Darling A."/>
            <person name="Degnan S.M."/>
            <person name="Oakley T.H."/>
            <person name="Plachetzki D.C."/>
            <person name="Zhai Y."/>
            <person name="Adamski M."/>
            <person name="Calcino A."/>
            <person name="Cummins S.F."/>
            <person name="Goodstein D.M."/>
            <person name="Harris C."/>
            <person name="Jackson D.J."/>
            <person name="Leys S.P."/>
            <person name="Shu S."/>
            <person name="Woodcroft B.J."/>
            <person name="Vervoort M."/>
            <person name="Kosik K.S."/>
            <person name="Manning G."/>
            <person name="Degnan B.M."/>
            <person name="Rokhsar D.S."/>
        </authorList>
    </citation>
    <scope>NUCLEOTIDE SEQUENCE [LARGE SCALE GENOMIC DNA]</scope>
</reference>
<feature type="domain" description="Proteasome alpha-type subunits" evidence="6">
    <location>
        <begin position="9"/>
        <end position="31"/>
    </location>
</feature>
<dbReference type="PANTHER" id="PTHR11599">
    <property type="entry name" value="PROTEASOME SUBUNIT ALPHA/BETA"/>
    <property type="match status" value="1"/>
</dbReference>
<dbReference type="GO" id="GO:0005634">
    <property type="term" value="C:nucleus"/>
    <property type="evidence" value="ECO:0007669"/>
    <property type="project" value="UniProtKB-SubCell"/>
</dbReference>
<dbReference type="STRING" id="400682.A0A1X7UBR2"/>
<evidence type="ECO:0000256" key="4">
    <source>
        <dbReference type="PROSITE-ProRule" id="PRU00808"/>
    </source>
</evidence>
<dbReference type="Gene3D" id="3.60.20.10">
    <property type="entry name" value="Glutamine Phosphoribosylpyrophosphate, subunit 1, domain 1"/>
    <property type="match status" value="1"/>
</dbReference>
<dbReference type="Pfam" id="PF10584">
    <property type="entry name" value="Proteasome_A_N"/>
    <property type="match status" value="1"/>
</dbReference>
<organism evidence="7">
    <name type="scientific">Amphimedon queenslandica</name>
    <name type="common">Sponge</name>
    <dbReference type="NCBI Taxonomy" id="400682"/>
    <lineage>
        <taxon>Eukaryota</taxon>
        <taxon>Metazoa</taxon>
        <taxon>Porifera</taxon>
        <taxon>Demospongiae</taxon>
        <taxon>Heteroscleromorpha</taxon>
        <taxon>Haplosclerida</taxon>
        <taxon>Niphatidae</taxon>
        <taxon>Amphimedon</taxon>
    </lineage>
</organism>
<dbReference type="InterPro" id="IPR001353">
    <property type="entry name" value="Proteasome_sua/b"/>
</dbReference>
<evidence type="ECO:0000256" key="5">
    <source>
        <dbReference type="RuleBase" id="RU000551"/>
    </source>
</evidence>
<protein>
    <recommendedName>
        <fullName evidence="5">Proteasome subunit alpha type</fullName>
    </recommendedName>
</protein>
<comment type="similarity">
    <text evidence="4 5">Belongs to the peptidase T1A family.</text>
</comment>
<dbReference type="InterPro" id="IPR029055">
    <property type="entry name" value="Ntn_hydrolases_N"/>
</dbReference>
<dbReference type="InterPro" id="IPR034642">
    <property type="entry name" value="Proteasome_subunit_alpha6"/>
</dbReference>
<dbReference type="GO" id="GO:0005737">
    <property type="term" value="C:cytoplasm"/>
    <property type="evidence" value="ECO:0007669"/>
    <property type="project" value="UniProtKB-SubCell"/>
</dbReference>
<reference evidence="7" key="2">
    <citation type="submission" date="2017-05" db="UniProtKB">
        <authorList>
            <consortium name="EnsemblMetazoa"/>
        </authorList>
    </citation>
    <scope>IDENTIFICATION</scope>
</reference>
<keyword evidence="2 4" id="KW-0647">Proteasome</keyword>
<keyword evidence="8" id="KW-1185">Reference proteome</keyword>
<dbReference type="AlphaFoldDB" id="A0A1X7UBR2"/>
<dbReference type="PROSITE" id="PS51475">
    <property type="entry name" value="PROTEASOME_ALPHA_2"/>
    <property type="match status" value="1"/>
</dbReference>
<dbReference type="GO" id="GO:0019773">
    <property type="term" value="C:proteasome core complex, alpha-subunit complex"/>
    <property type="evidence" value="ECO:0007669"/>
    <property type="project" value="UniProtKB-UniRule"/>
</dbReference>
<proteinExistence type="inferred from homology"/>
<dbReference type="KEGG" id="aqu:100636628"/>
<accession>A0A1X7UBR2</accession>
<dbReference type="EnsemblMetazoa" id="XM_003388443.3">
    <property type="protein sequence ID" value="XP_003388491.1"/>
    <property type="gene ID" value="LOC100636628"/>
</dbReference>
<gene>
    <name evidence="7" type="primary">100636628</name>
</gene>
<dbReference type="NCBIfam" id="NF003075">
    <property type="entry name" value="PRK03996.1"/>
    <property type="match status" value="1"/>
</dbReference>
<dbReference type="InterPro" id="IPR023332">
    <property type="entry name" value="Proteasome_alpha-type"/>
</dbReference>
<evidence type="ECO:0000313" key="8">
    <source>
        <dbReference type="Proteomes" id="UP000007879"/>
    </source>
</evidence>
<evidence type="ECO:0000256" key="1">
    <source>
        <dbReference type="ARBA" id="ARBA00022490"/>
    </source>
</evidence>
<dbReference type="OrthoDB" id="5835702at2759"/>
<dbReference type="CDD" id="cd03754">
    <property type="entry name" value="proteasome_alpha_type_6"/>
    <property type="match status" value="1"/>
</dbReference>
<comment type="subcellular location">
    <subcellularLocation>
        <location evidence="5">Cytoplasm</location>
    </subcellularLocation>
    <subcellularLocation>
        <location evidence="5">Nucleus</location>
    </subcellularLocation>
</comment>
<dbReference type="SUPFAM" id="SSF56235">
    <property type="entry name" value="N-terminal nucleophile aminohydrolases (Ntn hydrolases)"/>
    <property type="match status" value="1"/>
</dbReference>
<dbReference type="SMART" id="SM00948">
    <property type="entry name" value="Proteasome_A_N"/>
    <property type="match status" value="1"/>
</dbReference>
<keyword evidence="3 5" id="KW-0539">Nucleus</keyword>
<dbReference type="EnsemblMetazoa" id="Aqu2.1.24901_001">
    <property type="protein sequence ID" value="Aqu2.1.24901_001"/>
    <property type="gene ID" value="Aqu2.1.24901"/>
</dbReference>
<dbReference type="FunFam" id="3.60.20.10:FF:000036">
    <property type="entry name" value="Proteasome subunit alpha type"/>
    <property type="match status" value="1"/>
</dbReference>
<comment type="subunit">
    <text evidence="5">The 26S proteasome consists of a 20S proteasome core and two 19S regulatory subunits.</text>
</comment>
<dbReference type="Proteomes" id="UP000007879">
    <property type="component" value="Unassembled WGS sequence"/>
</dbReference>
<name>A0A1X7UBR2_AMPQE</name>
<sequence length="246" mass="27413">MSRGSSAGFDRFITIFSPEGRLYQVEYAFKAIAQTGSTSIGVKGTNSAVVITQKKVPDKLLDPDSITHLFKITDTVGCVMTGMTADSRAQVKRARHEAAEFKYRYGYDMPVDAVCKRMADIAQIYTQNAFMRPYGCSMILIGIDEERGIQLFKTDPAGYYCGYKATSVGAKQTEANNYLEKKIKKNPSWGYHETVEVALLTLSQVLSADLKSNEVEIGVVTEDNPEFRILTEKEIDERLTALAERD</sequence>
<dbReference type="GO" id="GO:0006511">
    <property type="term" value="P:ubiquitin-dependent protein catabolic process"/>
    <property type="evidence" value="ECO:0007669"/>
    <property type="project" value="InterPro"/>
</dbReference>
<dbReference type="InParanoid" id="A0A1X7UBR2"/>
<dbReference type="OMA" id="YGYDMPV"/>
<dbReference type="InterPro" id="IPR050115">
    <property type="entry name" value="Proteasome_alpha"/>
</dbReference>
<evidence type="ECO:0000259" key="6">
    <source>
        <dbReference type="PROSITE" id="PS00388"/>
    </source>
</evidence>
<dbReference type="eggNOG" id="KOG0182">
    <property type="taxonomic scope" value="Eukaryota"/>
</dbReference>